<comment type="caution">
    <text evidence="2">The sequence shown here is derived from an EMBL/GenBank/DDBJ whole genome shotgun (WGS) entry which is preliminary data.</text>
</comment>
<evidence type="ECO:0000256" key="1">
    <source>
        <dbReference type="ARBA" id="ARBA00009952"/>
    </source>
</evidence>
<reference evidence="2" key="1">
    <citation type="submission" date="2021-04" db="EMBL/GenBank/DDBJ databases">
        <authorList>
            <consortium name="Molecular Ecology Group"/>
        </authorList>
    </citation>
    <scope>NUCLEOTIDE SEQUENCE</scope>
</reference>
<dbReference type="AlphaFoldDB" id="A0A8S3ZVF7"/>
<evidence type="ECO:0000313" key="3">
    <source>
        <dbReference type="Proteomes" id="UP000678393"/>
    </source>
</evidence>
<evidence type="ECO:0000313" key="2">
    <source>
        <dbReference type="EMBL" id="CAG5133449.1"/>
    </source>
</evidence>
<protein>
    <recommendedName>
        <fullName evidence="4">Protein FAM136A</fullName>
    </recommendedName>
</protein>
<organism evidence="2 3">
    <name type="scientific">Candidula unifasciata</name>
    <dbReference type="NCBI Taxonomy" id="100452"/>
    <lineage>
        <taxon>Eukaryota</taxon>
        <taxon>Metazoa</taxon>
        <taxon>Spiralia</taxon>
        <taxon>Lophotrochozoa</taxon>
        <taxon>Mollusca</taxon>
        <taxon>Gastropoda</taxon>
        <taxon>Heterobranchia</taxon>
        <taxon>Euthyneura</taxon>
        <taxon>Panpulmonata</taxon>
        <taxon>Eupulmonata</taxon>
        <taxon>Stylommatophora</taxon>
        <taxon>Helicina</taxon>
        <taxon>Helicoidea</taxon>
        <taxon>Geomitridae</taxon>
        <taxon>Candidula</taxon>
    </lineage>
</organism>
<dbReference type="InterPro" id="IPR008560">
    <property type="entry name" value="DUF842_euk"/>
</dbReference>
<accession>A0A8S3ZVF7</accession>
<dbReference type="OrthoDB" id="9975421at2759"/>
<name>A0A8S3ZVF7_9EUPU</name>
<proteinExistence type="inferred from homology"/>
<dbReference type="EMBL" id="CAJHNH020006223">
    <property type="protein sequence ID" value="CAG5133449.1"/>
    <property type="molecule type" value="Genomic_DNA"/>
</dbReference>
<dbReference type="GO" id="GO:0005737">
    <property type="term" value="C:cytoplasm"/>
    <property type="evidence" value="ECO:0007669"/>
    <property type="project" value="TreeGrafter"/>
</dbReference>
<sequence length="127" mass="14782">MVNTLDMECLRKMQFDMYHCNAKCCENSNASLEDVQKCIDECSKDVIRAQTYLQNEIEIFQNRLQRCAMTCQDRLRDALPTKPTEREVELGRTTLERCVIDCAFSHVDLVPGLTKKMLETLKNKHYA</sequence>
<evidence type="ECO:0008006" key="4">
    <source>
        <dbReference type="Google" id="ProtNLM"/>
    </source>
</evidence>
<dbReference type="PANTHER" id="PTHR21096">
    <property type="entry name" value="PROTEIN FAM136A"/>
    <property type="match status" value="1"/>
</dbReference>
<dbReference type="Pfam" id="PF05811">
    <property type="entry name" value="DUF842"/>
    <property type="match status" value="1"/>
</dbReference>
<keyword evidence="3" id="KW-1185">Reference proteome</keyword>
<dbReference type="PANTHER" id="PTHR21096:SF0">
    <property type="entry name" value="PROTEIN FAM136A"/>
    <property type="match status" value="1"/>
</dbReference>
<dbReference type="Proteomes" id="UP000678393">
    <property type="component" value="Unassembled WGS sequence"/>
</dbReference>
<comment type="similarity">
    <text evidence="1">Belongs to the FAM136 family.</text>
</comment>
<gene>
    <name evidence="2" type="ORF">CUNI_LOCUS19007</name>
</gene>